<dbReference type="PANTHER" id="PTHR11017">
    <property type="entry name" value="LEUCINE-RICH REPEAT-CONTAINING PROTEIN"/>
    <property type="match status" value="1"/>
</dbReference>
<evidence type="ECO:0000259" key="5">
    <source>
        <dbReference type="Pfam" id="PF20160"/>
    </source>
</evidence>
<dbReference type="InterPro" id="IPR045344">
    <property type="entry name" value="C-JID"/>
</dbReference>
<accession>A0A5C7I3T8</accession>
<protein>
    <submittedName>
        <fullName evidence="7">Uncharacterized protein</fullName>
    </submittedName>
</protein>
<evidence type="ECO:0000313" key="7">
    <source>
        <dbReference type="EMBL" id="TXG63609.1"/>
    </source>
</evidence>
<dbReference type="AlphaFoldDB" id="A0A5C7I3T8"/>
<keyword evidence="2" id="KW-0677">Repeat</keyword>
<dbReference type="Pfam" id="PF24867">
    <property type="entry name" value="DUF7733"/>
    <property type="match status" value="1"/>
</dbReference>
<reference evidence="8" key="1">
    <citation type="journal article" date="2019" name="Gigascience">
        <title>De novo genome assembly of the endangered Acer yangbiense, a plant species with extremely small populations endemic to Yunnan Province, China.</title>
        <authorList>
            <person name="Yang J."/>
            <person name="Wariss H.M."/>
            <person name="Tao L."/>
            <person name="Zhang R."/>
            <person name="Yun Q."/>
            <person name="Hollingsworth P."/>
            <person name="Dao Z."/>
            <person name="Luo G."/>
            <person name="Guo H."/>
            <person name="Ma Y."/>
            <person name="Sun W."/>
        </authorList>
    </citation>
    <scope>NUCLEOTIDE SEQUENCE [LARGE SCALE GENOMIC DNA]</scope>
    <source>
        <strain evidence="8">cv. Malutang</strain>
    </source>
</reference>
<gene>
    <name evidence="7" type="ORF">EZV62_010603</name>
</gene>
<evidence type="ECO:0000256" key="3">
    <source>
        <dbReference type="SAM" id="MobiDB-lite"/>
    </source>
</evidence>
<feature type="domain" description="DUF7733" evidence="6">
    <location>
        <begin position="78"/>
        <end position="153"/>
    </location>
</feature>
<feature type="compositionally biased region" description="Polar residues" evidence="3">
    <location>
        <begin position="654"/>
        <end position="664"/>
    </location>
</feature>
<feature type="transmembrane region" description="Helical" evidence="4">
    <location>
        <begin position="798"/>
        <end position="821"/>
    </location>
</feature>
<dbReference type="SUPFAM" id="SSF52058">
    <property type="entry name" value="L domain-like"/>
    <property type="match status" value="1"/>
</dbReference>
<organism evidence="7 8">
    <name type="scientific">Acer yangbiense</name>
    <dbReference type="NCBI Taxonomy" id="1000413"/>
    <lineage>
        <taxon>Eukaryota</taxon>
        <taxon>Viridiplantae</taxon>
        <taxon>Streptophyta</taxon>
        <taxon>Embryophyta</taxon>
        <taxon>Tracheophyta</taxon>
        <taxon>Spermatophyta</taxon>
        <taxon>Magnoliopsida</taxon>
        <taxon>eudicotyledons</taxon>
        <taxon>Gunneridae</taxon>
        <taxon>Pentapetalae</taxon>
        <taxon>rosids</taxon>
        <taxon>malvids</taxon>
        <taxon>Sapindales</taxon>
        <taxon>Sapindaceae</taxon>
        <taxon>Hippocastanoideae</taxon>
        <taxon>Acereae</taxon>
        <taxon>Acer</taxon>
    </lineage>
</organism>
<dbReference type="InterPro" id="IPR044974">
    <property type="entry name" value="Disease_R_plants"/>
</dbReference>
<sequence length="841" mass="94923">MYNLRILNFYDWSQEFGDPTNACKVQLPYGLNYLPDGLRSFHWLRYPSKVLPSKLNLDHLVELDLFESNVEQLWEGKQLAFPSHGGVSSSGSTEIIQGSKIFKLYVVVGTTVGLFLPLAYVLGSFGRGDDNEVRSATPHLFLLSFQILTENVSNPIHCEESLRHSRLANSGEAVAVRIPDLSGSPYLEVIDLINCKSLLDISSSIQHLNNLHVLRLEGCESHSSFSSNIRFESLRNLDLSLCSSVMKFPQISGNIEMLSLNGTEIEEVPPSIENLSKLFFIDLSDCTRLKHISANICKLKCLRSLILKNCIKLESFPEILEKMESMEILDLSYCPKLDKFPKNIVYLSSLEQLVLRGNNFESLPESIKQLSNLRELWLNDCNKLQSLTVLPLGLRYLEAESCEQLQSLPDASNFVELVTSAQSISRGSCLKFNFTNCLKLSDQKACSNALAELLPIIKYMTTTEKELQKEVNIDICYPGNEIPDWFSYPSFGSSMFIQLLQPNGCNRKILGVALCVVIAFKECCFNDIDHLRVRVPFVCCVHPRTIDRHLVKLEGYLTVRDDREYTDKISIDMDHVVLGYRSYPNVKILEDDYKTCTVKFAAPDVGQNCKVKYCGVSLVYAEPEIIQPSISVEKFGSTNQDSGEAMVEEIPNEAETSQSENGSGNDRYEDEEKDPQPKPVTGNNSMLLINNKVGPFYRTLCDRFGLLHSYCWNFLVCLFYRLCALYGETNIIQPCISPEKFNATNQASEETMVESYTKFPNEADTSARGSGKSAHFINNKVFLLHHTLLKGVVLLHCYFWSFLVCLFGGLCVFGLLVLLVLHLSTRCEIYLSYHAQNMQGK</sequence>
<keyword evidence="8" id="KW-1185">Reference proteome</keyword>
<comment type="caution">
    <text evidence="7">The sequence shown here is derived from an EMBL/GenBank/DDBJ whole genome shotgun (WGS) entry which is preliminary data.</text>
</comment>
<proteinExistence type="predicted"/>
<evidence type="ECO:0000256" key="2">
    <source>
        <dbReference type="ARBA" id="ARBA00022737"/>
    </source>
</evidence>
<keyword evidence="1" id="KW-0433">Leucine-rich repeat</keyword>
<dbReference type="Proteomes" id="UP000323000">
    <property type="component" value="Chromosome 4"/>
</dbReference>
<dbReference type="Gene3D" id="3.80.10.10">
    <property type="entry name" value="Ribonuclease Inhibitor"/>
    <property type="match status" value="2"/>
</dbReference>
<keyword evidence="4" id="KW-1133">Transmembrane helix</keyword>
<dbReference type="Pfam" id="PF12799">
    <property type="entry name" value="LRR_4"/>
    <property type="match status" value="1"/>
</dbReference>
<feature type="transmembrane region" description="Helical" evidence="4">
    <location>
        <begin position="104"/>
        <end position="125"/>
    </location>
</feature>
<evidence type="ECO:0000259" key="6">
    <source>
        <dbReference type="Pfam" id="PF24867"/>
    </source>
</evidence>
<dbReference type="GO" id="GO:0006952">
    <property type="term" value="P:defense response"/>
    <property type="evidence" value="ECO:0007669"/>
    <property type="project" value="InterPro"/>
</dbReference>
<evidence type="ECO:0000313" key="8">
    <source>
        <dbReference type="Proteomes" id="UP000323000"/>
    </source>
</evidence>
<feature type="domain" description="C-JID" evidence="5">
    <location>
        <begin position="478"/>
        <end position="622"/>
    </location>
</feature>
<name>A0A5C7I3T8_9ROSI</name>
<dbReference type="Pfam" id="PF20160">
    <property type="entry name" value="C-JID"/>
    <property type="match status" value="1"/>
</dbReference>
<dbReference type="InterPro" id="IPR032675">
    <property type="entry name" value="LRR_dom_sf"/>
</dbReference>
<keyword evidence="4" id="KW-0472">Membrane</keyword>
<evidence type="ECO:0000256" key="4">
    <source>
        <dbReference type="SAM" id="Phobius"/>
    </source>
</evidence>
<evidence type="ECO:0000256" key="1">
    <source>
        <dbReference type="ARBA" id="ARBA00022614"/>
    </source>
</evidence>
<dbReference type="OrthoDB" id="1936883at2759"/>
<keyword evidence="4" id="KW-0812">Transmembrane</keyword>
<dbReference type="PANTHER" id="PTHR11017:SF574">
    <property type="entry name" value="ADP-RIBOSYL CYCLASE_CYCLIC ADP-RIBOSE HYDROLASE"/>
    <property type="match status" value="1"/>
</dbReference>
<dbReference type="InterPro" id="IPR025875">
    <property type="entry name" value="Leu-rich_rpt_4"/>
</dbReference>
<dbReference type="EMBL" id="VAHF01000004">
    <property type="protein sequence ID" value="TXG63609.1"/>
    <property type="molecule type" value="Genomic_DNA"/>
</dbReference>
<feature type="region of interest" description="Disordered" evidence="3">
    <location>
        <begin position="651"/>
        <end position="684"/>
    </location>
</feature>
<dbReference type="InterPro" id="IPR056635">
    <property type="entry name" value="DUF7733"/>
</dbReference>